<evidence type="ECO:0000313" key="1">
    <source>
        <dbReference type="EMBL" id="AJQ93381.1"/>
    </source>
</evidence>
<sequence length="51" mass="5934">MVPWHSQIRYGAKLKSGGIQSLNWVPGYQRIGFVRYQLLFKAQWSPGHAQF</sequence>
<dbReference type="KEGG" id="gsn:YC6258_01333"/>
<proteinExistence type="predicted"/>
<name>A0A0C5VGP4_9GAMM</name>
<dbReference type="EMBL" id="CP007142">
    <property type="protein sequence ID" value="AJQ93381.1"/>
    <property type="molecule type" value="Genomic_DNA"/>
</dbReference>
<protein>
    <submittedName>
        <fullName evidence="1">Uncharacterized protein</fullName>
    </submittedName>
</protein>
<accession>A0A0C5VGP4</accession>
<gene>
    <name evidence="1" type="ORF">YC6258_01333</name>
</gene>
<dbReference type="HOGENOM" id="CLU_3099382_0_0_6"/>
<reference evidence="1 2" key="1">
    <citation type="submission" date="2014-01" db="EMBL/GenBank/DDBJ databases">
        <title>Full genme sequencing of cellulolytic bacterium Gynuella sunshinyii YC6258T gen. nov., sp. nov.</title>
        <authorList>
            <person name="Khan H."/>
            <person name="Chung E.J."/>
            <person name="Chung Y.R."/>
        </authorList>
    </citation>
    <scope>NUCLEOTIDE SEQUENCE [LARGE SCALE GENOMIC DNA]</scope>
    <source>
        <strain evidence="1 2">YC6258</strain>
    </source>
</reference>
<dbReference type="AlphaFoldDB" id="A0A0C5VGP4"/>
<keyword evidence="2" id="KW-1185">Reference proteome</keyword>
<dbReference type="Proteomes" id="UP000032266">
    <property type="component" value="Chromosome"/>
</dbReference>
<evidence type="ECO:0000313" key="2">
    <source>
        <dbReference type="Proteomes" id="UP000032266"/>
    </source>
</evidence>
<dbReference type="STRING" id="1445510.YC6258_01333"/>
<organism evidence="1 2">
    <name type="scientific">Gynuella sunshinyii YC6258</name>
    <dbReference type="NCBI Taxonomy" id="1445510"/>
    <lineage>
        <taxon>Bacteria</taxon>
        <taxon>Pseudomonadati</taxon>
        <taxon>Pseudomonadota</taxon>
        <taxon>Gammaproteobacteria</taxon>
        <taxon>Oceanospirillales</taxon>
        <taxon>Saccharospirillaceae</taxon>
        <taxon>Gynuella</taxon>
    </lineage>
</organism>